<dbReference type="EMBL" id="CP019688">
    <property type="protein sequence ID" value="AQQ16124.1"/>
    <property type="molecule type" value="Genomic_DNA"/>
</dbReference>
<dbReference type="PANTHER" id="PTHR43072">
    <property type="entry name" value="N-ACETYLTRANSFERASE"/>
    <property type="match status" value="1"/>
</dbReference>
<name>A0A1Q2HZ69_9CORY</name>
<dbReference type="SUPFAM" id="SSF55729">
    <property type="entry name" value="Acyl-CoA N-acyltransferases (Nat)"/>
    <property type="match status" value="1"/>
</dbReference>
<dbReference type="InterPro" id="IPR056935">
    <property type="entry name" value="Rv0428c-like_C"/>
</dbReference>
<dbReference type="InterPro" id="IPR000182">
    <property type="entry name" value="GNAT_dom"/>
</dbReference>
<dbReference type="Gene3D" id="3.40.630.30">
    <property type="match status" value="1"/>
</dbReference>
<gene>
    <name evidence="2" type="ORF">CGLAU_10950</name>
</gene>
<dbReference type="CDD" id="cd04301">
    <property type="entry name" value="NAT_SF"/>
    <property type="match status" value="1"/>
</dbReference>
<dbReference type="KEGG" id="cgv:CGLAU_10950"/>
<keyword evidence="2" id="KW-0808">Transferase</keyword>
<reference evidence="2 3" key="1">
    <citation type="submission" date="2016-12" db="EMBL/GenBank/DDBJ databases">
        <authorList>
            <person name="Song W.-J."/>
            <person name="Kurnit D.M."/>
        </authorList>
    </citation>
    <scope>NUCLEOTIDE SEQUENCE [LARGE SCALE GENOMIC DNA]</scope>
    <source>
        <strain evidence="2 3">DSM 30827</strain>
    </source>
</reference>
<feature type="domain" description="N-acetyltransferase" evidence="1">
    <location>
        <begin position="194"/>
        <end position="328"/>
    </location>
</feature>
<evidence type="ECO:0000259" key="1">
    <source>
        <dbReference type="PROSITE" id="PS51186"/>
    </source>
</evidence>
<dbReference type="OrthoDB" id="9775595at2"/>
<dbReference type="Proteomes" id="UP000217209">
    <property type="component" value="Chromosome"/>
</dbReference>
<evidence type="ECO:0000313" key="3">
    <source>
        <dbReference type="Proteomes" id="UP000217209"/>
    </source>
</evidence>
<sequence>MSRIFRSDPVSVGDRVVVRRVRGELASDVIGIVESVSPLLVRRGDELVDIGEYHVMKRLSPRTVRNSDIRAIEAATARAFPGQEQLLIDGWLLRAGAEIAERSNSATPIGHSAGFGVVPLDAIEAFYREHDMPVQLLVPERIGKPALRLIEAAPERWELGEEIVVMSAELGEMGAGESGGAGGGAPDPDVRVDVRVDTAPDADWLAMYHYRGQALPEGAVRDLAQRIDGQIGFARLTLDGRTIAVTRATITASDDGRNWLGYSAVEVAPEYRRQGLGTRLGKAVLAWGTQQGADNAYLQVRASNAAGIGLYEKLGFVEHHRHRYARLR</sequence>
<dbReference type="PROSITE" id="PS51186">
    <property type="entry name" value="GNAT"/>
    <property type="match status" value="1"/>
</dbReference>
<accession>A0A1Q2HZ69</accession>
<evidence type="ECO:0000313" key="2">
    <source>
        <dbReference type="EMBL" id="AQQ16124.1"/>
    </source>
</evidence>
<keyword evidence="3" id="KW-1185">Reference proteome</keyword>
<organism evidence="2 3">
    <name type="scientific">Corynebacterium glaucum</name>
    <dbReference type="NCBI Taxonomy" id="187491"/>
    <lineage>
        <taxon>Bacteria</taxon>
        <taxon>Bacillati</taxon>
        <taxon>Actinomycetota</taxon>
        <taxon>Actinomycetes</taxon>
        <taxon>Mycobacteriales</taxon>
        <taxon>Corynebacteriaceae</taxon>
        <taxon>Corynebacterium</taxon>
    </lineage>
</organism>
<dbReference type="RefSeq" id="WP_095660717.1">
    <property type="nucleotide sequence ID" value="NZ_CP019688.1"/>
</dbReference>
<proteinExistence type="predicted"/>
<dbReference type="AlphaFoldDB" id="A0A1Q2HZ69"/>
<dbReference type="Pfam" id="PF24553">
    <property type="entry name" value="Rv0428c_C"/>
    <property type="match status" value="1"/>
</dbReference>
<protein>
    <submittedName>
        <fullName evidence="2">Ribosomal-protein-alanine N-acetyltransferase</fullName>
    </submittedName>
</protein>
<dbReference type="GO" id="GO:0016747">
    <property type="term" value="F:acyltransferase activity, transferring groups other than amino-acyl groups"/>
    <property type="evidence" value="ECO:0007669"/>
    <property type="project" value="InterPro"/>
</dbReference>
<dbReference type="InterPro" id="IPR016181">
    <property type="entry name" value="Acyl_CoA_acyltransferase"/>
</dbReference>